<evidence type="ECO:0000313" key="2">
    <source>
        <dbReference type="Proteomes" id="UP000000758"/>
    </source>
</evidence>
<name>A0RYE4_CENSY</name>
<dbReference type="KEGG" id="csy:CENSYa_1750"/>
<organism evidence="1 2">
    <name type="scientific">Cenarchaeum symbiosum (strain A)</name>
    <dbReference type="NCBI Taxonomy" id="414004"/>
    <lineage>
        <taxon>Archaea</taxon>
        <taxon>Nitrososphaerota</taxon>
        <taxon>Candidatus Cenarchaeales</taxon>
        <taxon>Candidatus Cenarchaeaceae</taxon>
        <taxon>Candidatus Cenarchaeum</taxon>
    </lineage>
</organism>
<evidence type="ECO:0000313" key="1">
    <source>
        <dbReference type="EMBL" id="ABK78361.1"/>
    </source>
</evidence>
<dbReference type="HOGENOM" id="CLU_075233_0_0_2"/>
<dbReference type="AlphaFoldDB" id="A0RYE4"/>
<dbReference type="EnsemblBacteria" id="ABK78361">
    <property type="protein sequence ID" value="ABK78361"/>
    <property type="gene ID" value="CENSYa_1750"/>
</dbReference>
<keyword evidence="2" id="KW-1185">Reference proteome</keyword>
<reference evidence="1 2" key="1">
    <citation type="journal article" date="2006" name="Proc. Natl. Acad. Sci. U.S.A.">
        <title>Genomic analysis of the uncultivated marine crenarchaeote Cenarchaeum symbiosum.</title>
        <authorList>
            <person name="Hallam S.J."/>
            <person name="Konstantinidis K.T."/>
            <person name="Putnam N."/>
            <person name="Schleper C."/>
            <person name="Watanabe Y."/>
            <person name="Sugahara J."/>
            <person name="Preston C."/>
            <person name="de la Torre J."/>
            <person name="Richardson P.M."/>
            <person name="DeLong E.F."/>
        </authorList>
    </citation>
    <scope>NUCLEOTIDE SEQUENCE [LARGE SCALE GENOMIC DNA]</scope>
    <source>
        <strain evidence="2">A</strain>
    </source>
</reference>
<dbReference type="EMBL" id="DP000238">
    <property type="protein sequence ID" value="ABK78361.1"/>
    <property type="molecule type" value="Genomic_DNA"/>
</dbReference>
<protein>
    <submittedName>
        <fullName evidence="1">Uncharacterized protein</fullName>
    </submittedName>
</protein>
<proteinExistence type="predicted"/>
<dbReference type="STRING" id="414004.CENSYa_1750"/>
<dbReference type="Proteomes" id="UP000000758">
    <property type="component" value="Chromosome"/>
</dbReference>
<accession>A0RYE4</accession>
<sequence length="213" mass="22857">MYRPIMALAIPACILPAILLLAPTSDGVAPDIPYGMASITHMDAEGKMLGSYSVHNRLIDEGEDWIVGGLFNAGGQSASLTPLRAIGEYLHDKRFNSLCLGPPDFNNRENASMEDFVTAAPFNMRNSCVVDENLSYTNGTGVISIHGRWIGGQNAEIGAEAGSITVCNENRNTRHCGVEGSVRFAVVEITPVTFSDGDVLDVEYVFDVSTPDS</sequence>
<gene>
    <name evidence="1" type="ordered locus">CENSYa_1750</name>
</gene>